<name>A0AAV2A955_9ARAC</name>
<evidence type="ECO:0000259" key="3">
    <source>
        <dbReference type="Pfam" id="PF03435"/>
    </source>
</evidence>
<evidence type="ECO:0000313" key="4">
    <source>
        <dbReference type="EMBL" id="CAL1280527.1"/>
    </source>
</evidence>
<dbReference type="Proteomes" id="UP001497382">
    <property type="component" value="Unassembled WGS sequence"/>
</dbReference>
<dbReference type="PANTHER" id="PTHR12286:SF5">
    <property type="entry name" value="SACCHAROPINE DEHYDROGENASE-LIKE OXIDOREDUCTASE"/>
    <property type="match status" value="1"/>
</dbReference>
<evidence type="ECO:0000256" key="2">
    <source>
        <dbReference type="SAM" id="Phobius"/>
    </source>
</evidence>
<dbReference type="GO" id="GO:0005886">
    <property type="term" value="C:plasma membrane"/>
    <property type="evidence" value="ECO:0007669"/>
    <property type="project" value="TreeGrafter"/>
</dbReference>
<keyword evidence="2" id="KW-1133">Transmembrane helix</keyword>
<dbReference type="FunFam" id="3.40.50.720:FF:000178">
    <property type="entry name" value="Saccharopine dehydrogenase-like oxidoreductase"/>
    <property type="match status" value="1"/>
</dbReference>
<dbReference type="Pfam" id="PF03435">
    <property type="entry name" value="Sacchrp_dh_NADP"/>
    <property type="match status" value="1"/>
</dbReference>
<proteinExistence type="inferred from homology"/>
<keyword evidence="5" id="KW-1185">Reference proteome</keyword>
<gene>
    <name evidence="4" type="ORF">LARSCL_LOCUS11024</name>
</gene>
<dbReference type="InterPro" id="IPR005097">
    <property type="entry name" value="Sacchrp_dh_NADP-bd"/>
</dbReference>
<dbReference type="AlphaFoldDB" id="A0AAV2A955"/>
<organism evidence="4 5">
    <name type="scientific">Larinioides sclopetarius</name>
    <dbReference type="NCBI Taxonomy" id="280406"/>
    <lineage>
        <taxon>Eukaryota</taxon>
        <taxon>Metazoa</taxon>
        <taxon>Ecdysozoa</taxon>
        <taxon>Arthropoda</taxon>
        <taxon>Chelicerata</taxon>
        <taxon>Arachnida</taxon>
        <taxon>Araneae</taxon>
        <taxon>Araneomorphae</taxon>
        <taxon>Entelegynae</taxon>
        <taxon>Araneoidea</taxon>
        <taxon>Araneidae</taxon>
        <taxon>Larinioides</taxon>
    </lineage>
</organism>
<dbReference type="GO" id="GO:0009247">
    <property type="term" value="P:glycolipid biosynthetic process"/>
    <property type="evidence" value="ECO:0007669"/>
    <property type="project" value="TreeGrafter"/>
</dbReference>
<dbReference type="InterPro" id="IPR036291">
    <property type="entry name" value="NAD(P)-bd_dom_sf"/>
</dbReference>
<keyword evidence="2" id="KW-0472">Membrane</keyword>
<evidence type="ECO:0000313" key="5">
    <source>
        <dbReference type="Proteomes" id="UP001497382"/>
    </source>
</evidence>
<dbReference type="SUPFAM" id="SSF51735">
    <property type="entry name" value="NAD(P)-binding Rossmann-fold domains"/>
    <property type="match status" value="1"/>
</dbReference>
<dbReference type="GO" id="GO:0005739">
    <property type="term" value="C:mitochondrion"/>
    <property type="evidence" value="ECO:0007669"/>
    <property type="project" value="TreeGrafter"/>
</dbReference>
<protein>
    <recommendedName>
        <fullName evidence="3">Saccharopine dehydrogenase NADP binding domain-containing protein</fullName>
    </recommendedName>
</protein>
<feature type="domain" description="Saccharopine dehydrogenase NADP binding" evidence="3">
    <location>
        <begin position="28"/>
        <end position="156"/>
    </location>
</feature>
<feature type="transmembrane region" description="Helical" evidence="2">
    <location>
        <begin position="295"/>
        <end position="316"/>
    </location>
</feature>
<dbReference type="GO" id="GO:0005811">
    <property type="term" value="C:lipid droplet"/>
    <property type="evidence" value="ECO:0007669"/>
    <property type="project" value="TreeGrafter"/>
</dbReference>
<comment type="caution">
    <text evidence="4">The sequence shown here is derived from an EMBL/GenBank/DDBJ whole genome shotgun (WGS) entry which is preliminary data.</text>
</comment>
<keyword evidence="2" id="KW-0812">Transmembrane</keyword>
<dbReference type="PANTHER" id="PTHR12286">
    <property type="entry name" value="SACCHAROPINE DEHYDROGENASE-LIKE OXIDOREDUCTASE"/>
    <property type="match status" value="1"/>
</dbReference>
<evidence type="ECO:0000256" key="1">
    <source>
        <dbReference type="ARBA" id="ARBA00038048"/>
    </source>
</evidence>
<dbReference type="InterPro" id="IPR051276">
    <property type="entry name" value="Saccharopine_DH-like_oxidrdct"/>
</dbReference>
<accession>A0AAV2A955</accession>
<reference evidence="4 5" key="1">
    <citation type="submission" date="2024-04" db="EMBL/GenBank/DDBJ databases">
        <authorList>
            <person name="Rising A."/>
            <person name="Reimegard J."/>
            <person name="Sonavane S."/>
            <person name="Akerstrom W."/>
            <person name="Nylinder S."/>
            <person name="Hedman E."/>
            <person name="Kallberg Y."/>
        </authorList>
    </citation>
    <scope>NUCLEOTIDE SEQUENCE [LARGE SCALE GENOMIC DNA]</scope>
</reference>
<dbReference type="EMBL" id="CAXIEN010000133">
    <property type="protein sequence ID" value="CAL1280527.1"/>
    <property type="molecule type" value="Genomic_DNA"/>
</dbReference>
<comment type="similarity">
    <text evidence="1">Belongs to the saccharopine dehydrogenase family.</text>
</comment>
<dbReference type="Gene3D" id="3.40.50.720">
    <property type="entry name" value="NAD(P)-binding Rossmann-like Domain"/>
    <property type="match status" value="1"/>
</dbReference>
<sequence>MQTPFSIPTVEVAETYPGFIFSSSDLQGYTGGYVVEEVARTAKSENIKWAVAGRNIQKVKESIDIVQDYLGDEIDISKITIIKADVQDASSISDMCKRARLILNCVGPYKFFGEIVVKSCIENGTHLVDLSGEMQYLDMTQANYFKEAREKGVYIVGACGFDSIPADYGISLLKKKFPGHLNSVEYFVQVGQGPSGRSTNIGTFLSAVHSVPDFFKIGQFDIALKKEVFKKDLAKSNYPLRKRLPPLFYSDEVDGWCLWFMGADERVIERSQKFRYEYLNEKPIQSHGYVRMSSFFSALSMIFLFSIFGFFSLFSFGRNLLAKYPTFFTAGMFSSEGPTRKQVMEGSTTVTLLGKGWRDRSSEPIDLHPIKPDTLMKLTIVGQEPAYAFTSRCLVQAGLTIIEETDKLPLEGGVLSPGVAFENTGLIDRLEKRGVTFKFEIVD</sequence>